<keyword evidence="1" id="KW-0812">Transmembrane</keyword>
<proteinExistence type="predicted"/>
<evidence type="ECO:0000313" key="2">
    <source>
        <dbReference type="EMBL" id="NHZ94051.1"/>
    </source>
</evidence>
<keyword evidence="1" id="KW-0472">Membrane</keyword>
<name>A0ABX0P5C7_9BURK</name>
<dbReference type="EMBL" id="WHJH01000242">
    <property type="protein sequence ID" value="NHZ94051.1"/>
    <property type="molecule type" value="Genomic_DNA"/>
</dbReference>
<evidence type="ECO:0008006" key="4">
    <source>
        <dbReference type="Google" id="ProtNLM"/>
    </source>
</evidence>
<dbReference type="PANTHER" id="PTHR32024">
    <property type="entry name" value="TRK SYSTEM POTASSIUM UPTAKE PROTEIN TRKG-RELATED"/>
    <property type="match status" value="1"/>
</dbReference>
<feature type="transmembrane region" description="Helical" evidence="1">
    <location>
        <begin position="73"/>
        <end position="93"/>
    </location>
</feature>
<reference evidence="2 3" key="1">
    <citation type="submission" date="2019-10" db="EMBL/GenBank/DDBJ databases">
        <title>Taxonomy of Antarctic Massilia spp.: description of Massilia rubra sp. nov., Massilia aquatica sp. nov., Massilia mucilaginosa sp. nov., Massilia frigida sp. nov. isolated from streams, lakes and regoliths.</title>
        <authorList>
            <person name="Holochova P."/>
            <person name="Sedlacek I."/>
            <person name="Kralova S."/>
            <person name="Maslanova I."/>
            <person name="Busse H.-J."/>
            <person name="Stankova E."/>
            <person name="Vrbovska V."/>
            <person name="Kovarovic V."/>
            <person name="Bartak M."/>
            <person name="Svec P."/>
            <person name="Pantucek R."/>
        </authorList>
    </citation>
    <scope>NUCLEOTIDE SEQUENCE [LARGE SCALE GENOMIC DNA]</scope>
    <source>
        <strain evidence="2 3">CCM 8733</strain>
    </source>
</reference>
<keyword evidence="3" id="KW-1185">Reference proteome</keyword>
<accession>A0ABX0P5C7</accession>
<sequence>MIRQRLLHPARIVALAFLTAIIIGTLLLMMPFARLAPGSAPFLTALFTSVSAVCVTGLAVVDTGTYWSSAGQGIIMLLFQVGGFGMMTGATLLA</sequence>
<dbReference type="Proteomes" id="UP000609726">
    <property type="component" value="Unassembled WGS sequence"/>
</dbReference>
<dbReference type="PANTHER" id="PTHR32024:SF1">
    <property type="entry name" value="KTR SYSTEM POTASSIUM UPTAKE PROTEIN B"/>
    <property type="match status" value="1"/>
</dbReference>
<evidence type="ECO:0000256" key="1">
    <source>
        <dbReference type="SAM" id="Phobius"/>
    </source>
</evidence>
<organism evidence="2 3">
    <name type="scientific">Massilia mucilaginosa</name>
    <dbReference type="NCBI Taxonomy" id="2609282"/>
    <lineage>
        <taxon>Bacteria</taxon>
        <taxon>Pseudomonadati</taxon>
        <taxon>Pseudomonadota</taxon>
        <taxon>Betaproteobacteria</taxon>
        <taxon>Burkholderiales</taxon>
        <taxon>Oxalobacteraceae</taxon>
        <taxon>Telluria group</taxon>
        <taxon>Massilia</taxon>
    </lineage>
</organism>
<comment type="caution">
    <text evidence="2">The sequence shown here is derived from an EMBL/GenBank/DDBJ whole genome shotgun (WGS) entry which is preliminary data.</text>
</comment>
<feature type="transmembrane region" description="Helical" evidence="1">
    <location>
        <begin position="12"/>
        <end position="33"/>
    </location>
</feature>
<protein>
    <recommendedName>
        <fullName evidence="4">ATPase</fullName>
    </recommendedName>
</protein>
<keyword evidence="1" id="KW-1133">Transmembrane helix</keyword>
<feature type="transmembrane region" description="Helical" evidence="1">
    <location>
        <begin position="39"/>
        <end position="61"/>
    </location>
</feature>
<gene>
    <name evidence="2" type="ORF">F2P45_34485</name>
</gene>
<evidence type="ECO:0000313" key="3">
    <source>
        <dbReference type="Proteomes" id="UP000609726"/>
    </source>
</evidence>